<protein>
    <submittedName>
        <fullName evidence="1">Uncharacterized protein</fullName>
    </submittedName>
</protein>
<reference evidence="1" key="1">
    <citation type="submission" date="2018-05" db="EMBL/GenBank/DDBJ databases">
        <authorList>
            <person name="Lanie J.A."/>
            <person name="Ng W.-L."/>
            <person name="Kazmierczak K.M."/>
            <person name="Andrzejewski T.M."/>
            <person name="Davidsen T.M."/>
            <person name="Wayne K.J."/>
            <person name="Tettelin H."/>
            <person name="Glass J.I."/>
            <person name="Rusch D."/>
            <person name="Podicherti R."/>
            <person name="Tsui H.-C.T."/>
            <person name="Winkler M.E."/>
        </authorList>
    </citation>
    <scope>NUCLEOTIDE SEQUENCE</scope>
</reference>
<dbReference type="AlphaFoldDB" id="A0A382PQI0"/>
<organism evidence="1">
    <name type="scientific">marine metagenome</name>
    <dbReference type="NCBI Taxonomy" id="408172"/>
    <lineage>
        <taxon>unclassified sequences</taxon>
        <taxon>metagenomes</taxon>
        <taxon>ecological metagenomes</taxon>
    </lineage>
</organism>
<gene>
    <name evidence="1" type="ORF">METZ01_LOCUS328438</name>
</gene>
<accession>A0A382PQI0</accession>
<name>A0A382PQI0_9ZZZZ</name>
<proteinExistence type="predicted"/>
<sequence length="88" mass="10251">MAVIVNPVTFPGQDIYSVKDTKVKKIVAVGFDNKMDAKDKRNELSKDIWEKWKKKDEKDRGPKPLPYIVVKGEDHPKHRLYTRNGEKN</sequence>
<dbReference type="EMBL" id="UINC01109034">
    <property type="protein sequence ID" value="SVC75584.1"/>
    <property type="molecule type" value="Genomic_DNA"/>
</dbReference>
<evidence type="ECO:0000313" key="1">
    <source>
        <dbReference type="EMBL" id="SVC75584.1"/>
    </source>
</evidence>